<evidence type="ECO:0000256" key="4">
    <source>
        <dbReference type="ARBA" id="ARBA00023002"/>
    </source>
</evidence>
<dbReference type="GO" id="GO:0005506">
    <property type="term" value="F:iron ion binding"/>
    <property type="evidence" value="ECO:0007669"/>
    <property type="project" value="InterPro"/>
</dbReference>
<organism evidence="12 13">
    <name type="scientific">Geotrichum candidum</name>
    <name type="common">Oospora lactis</name>
    <name type="synonym">Dipodascus geotrichum</name>
    <dbReference type="NCBI Taxonomy" id="1173061"/>
    <lineage>
        <taxon>Eukaryota</taxon>
        <taxon>Fungi</taxon>
        <taxon>Dikarya</taxon>
        <taxon>Ascomycota</taxon>
        <taxon>Saccharomycotina</taxon>
        <taxon>Dipodascomycetes</taxon>
        <taxon>Dipodascales</taxon>
        <taxon>Dipodascaceae</taxon>
        <taxon>Geotrichum</taxon>
    </lineage>
</organism>
<evidence type="ECO:0000256" key="8">
    <source>
        <dbReference type="ARBA" id="ARBA00081953"/>
    </source>
</evidence>
<dbReference type="AlphaFoldDB" id="A0A0J9X484"/>
<dbReference type="PRINTS" id="PR00463">
    <property type="entry name" value="EP450I"/>
</dbReference>
<dbReference type="InterPro" id="IPR036396">
    <property type="entry name" value="Cyt_P450_sf"/>
</dbReference>
<comment type="pathway">
    <text evidence="6">Steroid metabolism; ergosterol biosynthesis; ergosterol from zymosterol: step 4/5.</text>
</comment>
<dbReference type="FunFam" id="1.10.630.10:FF:000021">
    <property type="entry name" value="Cytochrome P450 61"/>
    <property type="match status" value="1"/>
</dbReference>
<gene>
    <name evidence="12" type="ORF">BN980_GECA02s03288g</name>
</gene>
<proteinExistence type="inferred from homology"/>
<dbReference type="GO" id="GO:0016125">
    <property type="term" value="P:sterol metabolic process"/>
    <property type="evidence" value="ECO:0007669"/>
    <property type="project" value="TreeGrafter"/>
</dbReference>
<dbReference type="PANTHER" id="PTHR24286">
    <property type="entry name" value="CYTOCHROME P450 26"/>
    <property type="match status" value="1"/>
</dbReference>
<evidence type="ECO:0000256" key="7">
    <source>
        <dbReference type="ARBA" id="ARBA00074117"/>
    </source>
</evidence>
<comment type="cofactor">
    <cofactor evidence="1 10">
        <name>heme</name>
        <dbReference type="ChEBI" id="CHEBI:30413"/>
    </cofactor>
</comment>
<dbReference type="InterPro" id="IPR002401">
    <property type="entry name" value="Cyt_P450_E_grp-I"/>
</dbReference>
<dbReference type="PRINTS" id="PR00385">
    <property type="entry name" value="P450"/>
</dbReference>
<dbReference type="Pfam" id="PF00067">
    <property type="entry name" value="p450"/>
    <property type="match status" value="1"/>
</dbReference>
<evidence type="ECO:0000256" key="3">
    <source>
        <dbReference type="ARBA" id="ARBA00022723"/>
    </source>
</evidence>
<evidence type="ECO:0000256" key="11">
    <source>
        <dbReference type="RuleBase" id="RU000461"/>
    </source>
</evidence>
<evidence type="ECO:0000256" key="5">
    <source>
        <dbReference type="ARBA" id="ARBA00023004"/>
    </source>
</evidence>
<keyword evidence="3 10" id="KW-0479">Metal-binding</keyword>
<protein>
    <recommendedName>
        <fullName evidence="7">C-22 sterol desaturase ERG5</fullName>
    </recommendedName>
    <alternativeName>
        <fullName evidence="9">Cytochrome P450 61</fullName>
    </alternativeName>
    <alternativeName>
        <fullName evidence="8">Ergosterol biosynthetic protein 5</fullName>
    </alternativeName>
</protein>
<accession>A0A0J9X484</accession>
<dbReference type="InterPro" id="IPR017972">
    <property type="entry name" value="Cyt_P450_CS"/>
</dbReference>
<evidence type="ECO:0000256" key="6">
    <source>
        <dbReference type="ARBA" id="ARBA00060589"/>
    </source>
</evidence>
<comment type="similarity">
    <text evidence="2 11">Belongs to the cytochrome P450 family.</text>
</comment>
<reference evidence="12" key="1">
    <citation type="submission" date="2014-03" db="EMBL/GenBank/DDBJ databases">
        <authorList>
            <person name="Casaregola S."/>
        </authorList>
    </citation>
    <scope>NUCLEOTIDE SEQUENCE [LARGE SCALE GENOMIC DNA]</scope>
    <source>
        <strain evidence="12">CLIB 918</strain>
    </source>
</reference>
<dbReference type="CDD" id="cd11082">
    <property type="entry name" value="CYP61_CYP710"/>
    <property type="match status" value="1"/>
</dbReference>
<evidence type="ECO:0000256" key="1">
    <source>
        <dbReference type="ARBA" id="ARBA00001971"/>
    </source>
</evidence>
<evidence type="ECO:0000256" key="10">
    <source>
        <dbReference type="PIRSR" id="PIRSR602401-1"/>
    </source>
</evidence>
<feature type="binding site" description="axial binding residue" evidence="10">
    <location>
        <position position="470"/>
    </location>
    <ligand>
        <name>heme</name>
        <dbReference type="ChEBI" id="CHEBI:30413"/>
    </ligand>
    <ligandPart>
        <name>Fe</name>
        <dbReference type="ChEBI" id="CHEBI:18248"/>
    </ligandPart>
</feature>
<dbReference type="SUPFAM" id="SSF48264">
    <property type="entry name" value="Cytochrome P450"/>
    <property type="match status" value="1"/>
</dbReference>
<name>A0A0J9X484_GEOCN</name>
<keyword evidence="4 11" id="KW-0560">Oxidoreductase</keyword>
<dbReference type="STRING" id="1173061.A0A0J9X484"/>
<dbReference type="EMBL" id="CCBN010000002">
    <property type="protein sequence ID" value="CDO51937.1"/>
    <property type="molecule type" value="Genomic_DNA"/>
</dbReference>
<dbReference type="Gene3D" id="1.10.630.10">
    <property type="entry name" value="Cytochrome P450"/>
    <property type="match status" value="1"/>
</dbReference>
<evidence type="ECO:0000313" key="12">
    <source>
        <dbReference type="EMBL" id="CDO51937.1"/>
    </source>
</evidence>
<dbReference type="PANTHER" id="PTHR24286:SF228">
    <property type="entry name" value="C-22 STEROL DESATURASE ERG5"/>
    <property type="match status" value="1"/>
</dbReference>
<dbReference type="OrthoDB" id="1372046at2759"/>
<dbReference type="GO" id="GO:0020037">
    <property type="term" value="F:heme binding"/>
    <property type="evidence" value="ECO:0007669"/>
    <property type="project" value="InterPro"/>
</dbReference>
<keyword evidence="10 11" id="KW-0349">Heme</keyword>
<evidence type="ECO:0000256" key="9">
    <source>
        <dbReference type="ARBA" id="ARBA00083491"/>
    </source>
</evidence>
<dbReference type="InterPro" id="IPR001128">
    <property type="entry name" value="Cyt_P450"/>
</dbReference>
<keyword evidence="5 10" id="KW-0408">Iron</keyword>
<dbReference type="GO" id="GO:0004497">
    <property type="term" value="F:monooxygenase activity"/>
    <property type="evidence" value="ECO:0007669"/>
    <property type="project" value="UniProtKB-KW"/>
</dbReference>
<dbReference type="PROSITE" id="PS00086">
    <property type="entry name" value="CYTOCHROME_P450"/>
    <property type="match status" value="1"/>
</dbReference>
<sequence>MANSTDFLGGLAQAPDNSSLVLKSYFWLQQNASIWSILFTSFVALCIYDQISYIIKKGSIVGPKFKIWPIMGPFLESVNPKFEEYKAKWASGPLSCVSVFHKFVVIASTKELARKTLNSPMFVKPCVVDVAIKILRPTNWVFMDGKDHVDYRRSLNPLFSRKALSVYLPPMAEVQNEYLERCVKLSENGSTTYMHLFREFMCAISLRTFCGTYITESQVKVISDNYFKITEAMELVNFPIILPFTKPWYGKQMADMTMEIFEKCAQMAKDNMAAGKEVTCTMDAWCKLMVDTKQREAEIGVAAAKADKKSYVREFTNKEISETVFTFLFASQDATSSACTWLFQIIADRPEVMRKIREEQLRLRNNDCTVEADLDLIDKMDYTHMVVKEALRYRPPVTMVPYVVKKPYPVTPDYTVPKGSMVIPTLWPALHDPEVYENPDEFIPERWLPGSPANQAQSNWLVFGTGPHVCIGQNYVMMNLISLMGKACMLYDWEHTITEKSEDIRVFATIFPDDDCILNFSKREHPEVL</sequence>
<evidence type="ECO:0000256" key="2">
    <source>
        <dbReference type="ARBA" id="ARBA00010617"/>
    </source>
</evidence>
<keyword evidence="11" id="KW-0503">Monooxygenase</keyword>
<comment type="caution">
    <text evidence="12">The sequence shown here is derived from an EMBL/GenBank/DDBJ whole genome shotgun (WGS) entry which is preliminary data.</text>
</comment>
<dbReference type="Proteomes" id="UP000242525">
    <property type="component" value="Unassembled WGS sequence"/>
</dbReference>
<keyword evidence="13" id="KW-1185">Reference proteome</keyword>
<dbReference type="GO" id="GO:0016705">
    <property type="term" value="F:oxidoreductase activity, acting on paired donors, with incorporation or reduction of molecular oxygen"/>
    <property type="evidence" value="ECO:0007669"/>
    <property type="project" value="InterPro"/>
</dbReference>
<evidence type="ECO:0000313" key="13">
    <source>
        <dbReference type="Proteomes" id="UP000242525"/>
    </source>
</evidence>